<feature type="non-terminal residue" evidence="4">
    <location>
        <position position="1"/>
    </location>
</feature>
<comment type="caution">
    <text evidence="4">The sequence shown here is derived from an EMBL/GenBank/DDBJ whole genome shotgun (WGS) entry which is preliminary data.</text>
</comment>
<evidence type="ECO:0000313" key="4">
    <source>
        <dbReference type="EMBL" id="MED6178424.1"/>
    </source>
</evidence>
<comment type="similarity">
    <text evidence="1">Belongs to the leguminous lectin family.</text>
</comment>
<evidence type="ECO:0000313" key="5">
    <source>
        <dbReference type="Proteomes" id="UP001341840"/>
    </source>
</evidence>
<name>A0ABU6VZE1_9FABA</name>
<dbReference type="EMBL" id="JASCZI010155582">
    <property type="protein sequence ID" value="MED6178424.1"/>
    <property type="molecule type" value="Genomic_DNA"/>
</dbReference>
<protein>
    <recommendedName>
        <fullName evidence="3">Legume lectin domain-containing protein</fullName>
    </recommendedName>
</protein>
<dbReference type="InterPro" id="IPR013320">
    <property type="entry name" value="ConA-like_dom_sf"/>
</dbReference>
<dbReference type="PANTHER" id="PTHR32401:SF45">
    <property type="entry name" value="LECTIN"/>
    <property type="match status" value="1"/>
</dbReference>
<dbReference type="Proteomes" id="UP001341840">
    <property type="component" value="Unassembled WGS sequence"/>
</dbReference>
<proteinExistence type="inferred from homology"/>
<organism evidence="4 5">
    <name type="scientific">Stylosanthes scabra</name>
    <dbReference type="NCBI Taxonomy" id="79078"/>
    <lineage>
        <taxon>Eukaryota</taxon>
        <taxon>Viridiplantae</taxon>
        <taxon>Streptophyta</taxon>
        <taxon>Embryophyta</taxon>
        <taxon>Tracheophyta</taxon>
        <taxon>Spermatophyta</taxon>
        <taxon>Magnoliopsida</taxon>
        <taxon>eudicotyledons</taxon>
        <taxon>Gunneridae</taxon>
        <taxon>Pentapetalae</taxon>
        <taxon>rosids</taxon>
        <taxon>fabids</taxon>
        <taxon>Fabales</taxon>
        <taxon>Fabaceae</taxon>
        <taxon>Papilionoideae</taxon>
        <taxon>50 kb inversion clade</taxon>
        <taxon>dalbergioids sensu lato</taxon>
        <taxon>Dalbergieae</taxon>
        <taxon>Pterocarpus clade</taxon>
        <taxon>Stylosanthes</taxon>
    </lineage>
</organism>
<accession>A0ABU6VZE1</accession>
<dbReference type="Gene3D" id="2.60.120.200">
    <property type="match status" value="1"/>
</dbReference>
<sequence>FIPQQPNIKFLADAYATPEGKLRLTKKDGNPVTPSFGAAFHCSPAHIWDSRETNKLASFFTCFSFTIYAGNVTNTADMLAFVLAPVGKLPNSMEQYRELFNVGAPSKAVAVEFHTDTQDRSVVLHTGSTQKEKSWEFQNEKEFIVYMSYDNTSSNLKATWVDPNEDPDSVTDSVNLTSVLPEWVSVGFCGQNGNSDTVEVNSSYFASGFEDYPLVLAERLWALDPHLASHMSCHFRSSDE</sequence>
<dbReference type="InterPro" id="IPR001220">
    <property type="entry name" value="Legume_lectin_dom"/>
</dbReference>
<dbReference type="PANTHER" id="PTHR32401">
    <property type="entry name" value="CONCANAVALIN A-LIKE LECTIN FAMILY PROTEIN"/>
    <property type="match status" value="1"/>
</dbReference>
<dbReference type="InterPro" id="IPR050258">
    <property type="entry name" value="Leguminous_Lectin"/>
</dbReference>
<keyword evidence="2" id="KW-0430">Lectin</keyword>
<evidence type="ECO:0000256" key="1">
    <source>
        <dbReference type="ARBA" id="ARBA00007606"/>
    </source>
</evidence>
<dbReference type="Pfam" id="PF00139">
    <property type="entry name" value="Lectin_legB"/>
    <property type="match status" value="1"/>
</dbReference>
<dbReference type="SUPFAM" id="SSF49899">
    <property type="entry name" value="Concanavalin A-like lectins/glucanases"/>
    <property type="match status" value="1"/>
</dbReference>
<evidence type="ECO:0000256" key="2">
    <source>
        <dbReference type="ARBA" id="ARBA00022734"/>
    </source>
</evidence>
<feature type="domain" description="Legume lectin" evidence="3">
    <location>
        <begin position="5"/>
        <end position="208"/>
    </location>
</feature>
<reference evidence="4 5" key="1">
    <citation type="journal article" date="2023" name="Plants (Basel)">
        <title>Bridging the Gap: Combining Genomics and Transcriptomics Approaches to Understand Stylosanthes scabra, an Orphan Legume from the Brazilian Caatinga.</title>
        <authorList>
            <person name="Ferreira-Neto J.R.C."/>
            <person name="da Silva M.D."/>
            <person name="Binneck E."/>
            <person name="de Melo N.F."/>
            <person name="da Silva R.H."/>
            <person name="de Melo A.L.T.M."/>
            <person name="Pandolfi V."/>
            <person name="Bustamante F.O."/>
            <person name="Brasileiro-Vidal A.C."/>
            <person name="Benko-Iseppon A.M."/>
        </authorList>
    </citation>
    <scope>NUCLEOTIDE SEQUENCE [LARGE SCALE GENOMIC DNA]</scope>
    <source>
        <tissue evidence="4">Leaves</tissue>
    </source>
</reference>
<keyword evidence="5" id="KW-1185">Reference proteome</keyword>
<evidence type="ECO:0000259" key="3">
    <source>
        <dbReference type="Pfam" id="PF00139"/>
    </source>
</evidence>
<gene>
    <name evidence="4" type="ORF">PIB30_107382</name>
</gene>